<evidence type="ECO:0000313" key="1">
    <source>
        <dbReference type="EMBL" id="MBU5483545.1"/>
    </source>
</evidence>
<dbReference type="RefSeq" id="WP_216437912.1">
    <property type="nucleotide sequence ID" value="NZ_JAHLQF010000001.1"/>
</dbReference>
<sequence length="124" mass="14787">MAQAHLVKGEIFFNESLKEREYNYLDVLEGSSKIDFSILKNLGTIAINKELYLRCEKNIIRLLVLLSLISFKDEGKENYTKEEVINRILFIKKYYNIIKPEIINNIFYFKPDMLKVEKLLYEQK</sequence>
<protein>
    <submittedName>
        <fullName evidence="1">Uncharacterized protein</fullName>
    </submittedName>
</protein>
<proteinExistence type="predicted"/>
<gene>
    <name evidence="1" type="ORF">KQI86_04335</name>
</gene>
<accession>A0ABS6EEV6</accession>
<keyword evidence="2" id="KW-1185">Reference proteome</keyword>
<name>A0ABS6EEV6_9CLOT</name>
<comment type="caution">
    <text evidence="1">The sequence shown here is derived from an EMBL/GenBank/DDBJ whole genome shotgun (WGS) entry which is preliminary data.</text>
</comment>
<dbReference type="Proteomes" id="UP000726170">
    <property type="component" value="Unassembled WGS sequence"/>
</dbReference>
<dbReference type="EMBL" id="JAHLQF010000001">
    <property type="protein sequence ID" value="MBU5483545.1"/>
    <property type="molecule type" value="Genomic_DNA"/>
</dbReference>
<reference evidence="1 2" key="1">
    <citation type="submission" date="2021-06" db="EMBL/GenBank/DDBJ databases">
        <authorList>
            <person name="Sun Q."/>
            <person name="Li D."/>
        </authorList>
    </citation>
    <scope>NUCLEOTIDE SEQUENCE [LARGE SCALE GENOMIC DNA]</scope>
    <source>
        <strain evidence="1 2">MSJ-11</strain>
    </source>
</reference>
<organism evidence="1 2">
    <name type="scientific">Clostridium mobile</name>
    <dbReference type="NCBI Taxonomy" id="2841512"/>
    <lineage>
        <taxon>Bacteria</taxon>
        <taxon>Bacillati</taxon>
        <taxon>Bacillota</taxon>
        <taxon>Clostridia</taxon>
        <taxon>Eubacteriales</taxon>
        <taxon>Clostridiaceae</taxon>
        <taxon>Clostridium</taxon>
    </lineage>
</organism>
<evidence type="ECO:0000313" key="2">
    <source>
        <dbReference type="Proteomes" id="UP000726170"/>
    </source>
</evidence>